<dbReference type="EMBL" id="AWUE01016766">
    <property type="protein sequence ID" value="OMO89446.1"/>
    <property type="molecule type" value="Genomic_DNA"/>
</dbReference>
<dbReference type="Proteomes" id="UP000187203">
    <property type="component" value="Unassembled WGS sequence"/>
</dbReference>
<comment type="caution">
    <text evidence="2">The sequence shown here is derived from an EMBL/GenBank/DDBJ whole genome shotgun (WGS) entry which is preliminary data.</text>
</comment>
<evidence type="ECO:0000313" key="3">
    <source>
        <dbReference type="Proteomes" id="UP000187203"/>
    </source>
</evidence>
<keyword evidence="1" id="KW-0812">Transmembrane</keyword>
<evidence type="ECO:0000313" key="2">
    <source>
        <dbReference type="EMBL" id="OMO89446.1"/>
    </source>
</evidence>
<keyword evidence="1" id="KW-1133">Transmembrane helix</keyword>
<dbReference type="AlphaFoldDB" id="A0A1R3J3U1"/>
<sequence>MASAVTLKLLVYVVLVVLYLFVVASRVQGDGENKEDEGAGLAKLLGQLKAASAKKEGWTELGS</sequence>
<reference evidence="3" key="1">
    <citation type="submission" date="2013-09" db="EMBL/GenBank/DDBJ databases">
        <title>Corchorus olitorius genome sequencing.</title>
        <authorList>
            <person name="Alam M."/>
            <person name="Haque M.S."/>
            <person name="Islam M.S."/>
            <person name="Emdad E.M."/>
            <person name="Islam M.M."/>
            <person name="Ahmed B."/>
            <person name="Halim A."/>
            <person name="Hossen Q.M.M."/>
            <person name="Hossain M.Z."/>
            <person name="Ahmed R."/>
            <person name="Khan M.M."/>
            <person name="Islam R."/>
            <person name="Rashid M.M."/>
            <person name="Khan S.A."/>
            <person name="Rahman M.S."/>
            <person name="Alam M."/>
            <person name="Yahiya A.S."/>
            <person name="Khan M.S."/>
            <person name="Azam M.S."/>
            <person name="Haque T."/>
            <person name="Lashkar M.Z.H."/>
            <person name="Akhand A.I."/>
            <person name="Morshed G."/>
            <person name="Roy S."/>
            <person name="Uddin K.S."/>
            <person name="Rabeya T."/>
            <person name="Hossain A.S."/>
            <person name="Chowdhury A."/>
            <person name="Snigdha A.R."/>
            <person name="Mortoza M.S."/>
            <person name="Matin S.A."/>
            <person name="Hoque S.M.E."/>
            <person name="Islam M.K."/>
            <person name="Roy D.K."/>
            <person name="Haider R."/>
            <person name="Moosa M.M."/>
            <person name="Elias S.M."/>
            <person name="Hasan A.M."/>
            <person name="Jahan S."/>
            <person name="Shafiuddin M."/>
            <person name="Mahmood N."/>
            <person name="Shommy N.S."/>
        </authorList>
    </citation>
    <scope>NUCLEOTIDE SEQUENCE [LARGE SCALE GENOMIC DNA]</scope>
    <source>
        <strain evidence="3">cv. O-4</strain>
    </source>
</reference>
<gene>
    <name evidence="2" type="ORF">COLO4_19763</name>
</gene>
<proteinExistence type="predicted"/>
<feature type="transmembrane region" description="Helical" evidence="1">
    <location>
        <begin position="6"/>
        <end position="24"/>
    </location>
</feature>
<keyword evidence="3" id="KW-1185">Reference proteome</keyword>
<accession>A0A1R3J3U1</accession>
<protein>
    <submittedName>
        <fullName evidence="2">Uncharacterized protein</fullName>
    </submittedName>
</protein>
<organism evidence="2 3">
    <name type="scientific">Corchorus olitorius</name>
    <dbReference type="NCBI Taxonomy" id="93759"/>
    <lineage>
        <taxon>Eukaryota</taxon>
        <taxon>Viridiplantae</taxon>
        <taxon>Streptophyta</taxon>
        <taxon>Embryophyta</taxon>
        <taxon>Tracheophyta</taxon>
        <taxon>Spermatophyta</taxon>
        <taxon>Magnoliopsida</taxon>
        <taxon>eudicotyledons</taxon>
        <taxon>Gunneridae</taxon>
        <taxon>Pentapetalae</taxon>
        <taxon>rosids</taxon>
        <taxon>malvids</taxon>
        <taxon>Malvales</taxon>
        <taxon>Malvaceae</taxon>
        <taxon>Grewioideae</taxon>
        <taxon>Apeibeae</taxon>
        <taxon>Corchorus</taxon>
    </lineage>
</organism>
<evidence type="ECO:0000256" key="1">
    <source>
        <dbReference type="SAM" id="Phobius"/>
    </source>
</evidence>
<keyword evidence="1" id="KW-0472">Membrane</keyword>
<name>A0A1R3J3U1_9ROSI</name>